<sequence length="229" mass="25100">MFRALALCLLSLVFAKNVINASPCGGGSRSICKDVYIAGKCGMFDECVGIWSTSSWQKYQDDTSANCTVCKTLVKSIPIHEIKPLCSMLHLPDITQCEFAVEQFSSRFGVSSTEKTEENNADVVCNTISACQSHLYIGGLNFGSLVCDDCKKLIATVQNIVADNKTADAIVDLLEKALCDPLSDHIRDYCKETVKVHVPVLLHLIEIHLSPDDVCSLLHLCPKAQHIHN</sequence>
<evidence type="ECO:0000256" key="4">
    <source>
        <dbReference type="ARBA" id="ARBA00022737"/>
    </source>
</evidence>
<dbReference type="Pfam" id="PF05184">
    <property type="entry name" value="SapB_1"/>
    <property type="match status" value="1"/>
</dbReference>
<dbReference type="InterPro" id="IPR007856">
    <property type="entry name" value="SapB_1"/>
</dbReference>
<comment type="subcellular location">
    <subcellularLocation>
        <location evidence="1">Secreted</location>
    </subcellularLocation>
</comment>
<organism evidence="9 10">
    <name type="scientific">Fasciola gigantica</name>
    <name type="common">Giant liver fluke</name>
    <dbReference type="NCBI Taxonomy" id="46835"/>
    <lineage>
        <taxon>Eukaryota</taxon>
        <taxon>Metazoa</taxon>
        <taxon>Spiralia</taxon>
        <taxon>Lophotrochozoa</taxon>
        <taxon>Platyhelminthes</taxon>
        <taxon>Trematoda</taxon>
        <taxon>Digenea</taxon>
        <taxon>Plagiorchiida</taxon>
        <taxon>Echinostomata</taxon>
        <taxon>Echinostomatoidea</taxon>
        <taxon>Fasciolidae</taxon>
        <taxon>Fasciola</taxon>
    </lineage>
</organism>
<comment type="caution">
    <text evidence="9">The sequence shown here is derived from an EMBL/GenBank/DDBJ whole genome shotgun (WGS) entry which is preliminary data.</text>
</comment>
<dbReference type="FunFam" id="1.10.225.10:FF:000002">
    <property type="entry name" value="prosaposin isoform X2"/>
    <property type="match status" value="1"/>
</dbReference>
<evidence type="ECO:0000256" key="6">
    <source>
        <dbReference type="ARBA" id="ARBA00023180"/>
    </source>
</evidence>
<feature type="domain" description="Saposin B-type" evidence="8">
    <location>
        <begin position="143"/>
        <end position="225"/>
    </location>
</feature>
<dbReference type="Proteomes" id="UP000316759">
    <property type="component" value="Unassembled WGS sequence"/>
</dbReference>
<dbReference type="GO" id="GO:0005737">
    <property type="term" value="C:cytoplasm"/>
    <property type="evidence" value="ECO:0007669"/>
    <property type="project" value="UniProtKB-ARBA"/>
</dbReference>
<evidence type="ECO:0000313" key="10">
    <source>
        <dbReference type="Proteomes" id="UP000316759"/>
    </source>
</evidence>
<protein>
    <recommendedName>
        <fullName evidence="8">Saposin B-type domain-containing protein</fullName>
    </recommendedName>
</protein>
<dbReference type="STRING" id="46835.A0A504YCF4"/>
<accession>A0A504YCF4</accession>
<dbReference type="SUPFAM" id="SSF47862">
    <property type="entry name" value="Saposin"/>
    <property type="match status" value="2"/>
</dbReference>
<keyword evidence="5" id="KW-1015">Disulfide bond</keyword>
<keyword evidence="4" id="KW-0677">Repeat</keyword>
<dbReference type="Pfam" id="PF03489">
    <property type="entry name" value="SapB_2"/>
    <property type="match status" value="1"/>
</dbReference>
<dbReference type="SMART" id="SM00741">
    <property type="entry name" value="SapB"/>
    <property type="match status" value="1"/>
</dbReference>
<name>A0A504YCF4_FASGI</name>
<dbReference type="InterPro" id="IPR008139">
    <property type="entry name" value="SaposinB_dom"/>
</dbReference>
<feature type="chain" id="PRO_5021508219" description="Saposin B-type domain-containing protein" evidence="7">
    <location>
        <begin position="16"/>
        <end position="229"/>
    </location>
</feature>
<dbReference type="EMBL" id="SUNJ01014606">
    <property type="protein sequence ID" value="TPP56378.1"/>
    <property type="molecule type" value="Genomic_DNA"/>
</dbReference>
<evidence type="ECO:0000256" key="7">
    <source>
        <dbReference type="SAM" id="SignalP"/>
    </source>
</evidence>
<dbReference type="PANTHER" id="PTHR11480">
    <property type="entry name" value="SAPOSIN-RELATED"/>
    <property type="match status" value="1"/>
</dbReference>
<evidence type="ECO:0000256" key="5">
    <source>
        <dbReference type="ARBA" id="ARBA00023157"/>
    </source>
</evidence>
<keyword evidence="6" id="KW-0325">Glycoprotein</keyword>
<keyword evidence="2" id="KW-0964">Secreted</keyword>
<dbReference type="GO" id="GO:0005576">
    <property type="term" value="C:extracellular region"/>
    <property type="evidence" value="ECO:0007669"/>
    <property type="project" value="UniProtKB-SubCell"/>
</dbReference>
<dbReference type="InterPro" id="IPR008138">
    <property type="entry name" value="SapB_2"/>
</dbReference>
<dbReference type="AlphaFoldDB" id="A0A504YCF4"/>
<dbReference type="Gene3D" id="1.10.225.10">
    <property type="entry name" value="Saposin-like"/>
    <property type="match status" value="1"/>
</dbReference>
<evidence type="ECO:0000313" key="9">
    <source>
        <dbReference type="EMBL" id="TPP56378.1"/>
    </source>
</evidence>
<dbReference type="InterPro" id="IPR051428">
    <property type="entry name" value="Sphingo_Act-Surfact_Prot"/>
</dbReference>
<dbReference type="InterPro" id="IPR011001">
    <property type="entry name" value="Saposin-like"/>
</dbReference>
<dbReference type="GO" id="GO:0006629">
    <property type="term" value="P:lipid metabolic process"/>
    <property type="evidence" value="ECO:0007669"/>
    <property type="project" value="InterPro"/>
</dbReference>
<evidence type="ECO:0000256" key="1">
    <source>
        <dbReference type="ARBA" id="ARBA00004613"/>
    </source>
</evidence>
<reference evidence="9 10" key="1">
    <citation type="submission" date="2019-04" db="EMBL/GenBank/DDBJ databases">
        <title>Annotation for the trematode Fasciola gigantica.</title>
        <authorList>
            <person name="Choi Y.-J."/>
        </authorList>
    </citation>
    <scope>NUCLEOTIDE SEQUENCE [LARGE SCALE GENOMIC DNA]</scope>
    <source>
        <strain evidence="9">Uganda_cow_1</strain>
    </source>
</reference>
<dbReference type="PROSITE" id="PS50015">
    <property type="entry name" value="SAP_B"/>
    <property type="match status" value="1"/>
</dbReference>
<keyword evidence="10" id="KW-1185">Reference proteome</keyword>
<feature type="signal peptide" evidence="7">
    <location>
        <begin position="1"/>
        <end position="15"/>
    </location>
</feature>
<dbReference type="OrthoDB" id="69496at2759"/>
<gene>
    <name evidence="9" type="ORF">FGIG_02842</name>
</gene>
<evidence type="ECO:0000259" key="8">
    <source>
        <dbReference type="PROSITE" id="PS50015"/>
    </source>
</evidence>
<keyword evidence="3 7" id="KW-0732">Signal</keyword>
<proteinExistence type="predicted"/>
<evidence type="ECO:0000256" key="2">
    <source>
        <dbReference type="ARBA" id="ARBA00022525"/>
    </source>
</evidence>
<evidence type="ECO:0000256" key="3">
    <source>
        <dbReference type="ARBA" id="ARBA00022729"/>
    </source>
</evidence>